<sequence length="167" mass="19007">MPEEDIHTVEKQAWDDKWRAKNTPWDKSAPHGALLQLLKESGTDDVPAIPKDGLALVPGCGKGYDVLLLAQRGLDATGLDVSPIAVEQANEYLEEQQASSPLNHKTEVKLASFFDWKRPIDGYSVIYDYTQDWEMVFQRDVKKEESRFDGDSFKQGREKIAVWKRRA</sequence>
<dbReference type="Proteomes" id="UP001227268">
    <property type="component" value="Unassembled WGS sequence"/>
</dbReference>
<keyword evidence="2" id="KW-1185">Reference proteome</keyword>
<protein>
    <submittedName>
        <fullName evidence="1">Uncharacterized protein</fullName>
    </submittedName>
</protein>
<comment type="caution">
    <text evidence="1">The sequence shown here is derived from an EMBL/GenBank/DDBJ whole genome shotgun (WGS) entry which is preliminary data.</text>
</comment>
<proteinExistence type="predicted"/>
<name>A0ACC2VT88_9TREE</name>
<dbReference type="EMBL" id="JASBWT010000008">
    <property type="protein sequence ID" value="KAJ9102547.1"/>
    <property type="molecule type" value="Genomic_DNA"/>
</dbReference>
<evidence type="ECO:0000313" key="1">
    <source>
        <dbReference type="EMBL" id="KAJ9102547.1"/>
    </source>
</evidence>
<reference evidence="1" key="1">
    <citation type="submission" date="2023-04" db="EMBL/GenBank/DDBJ databases">
        <title>Draft Genome sequencing of Naganishia species isolated from polar environments using Oxford Nanopore Technology.</title>
        <authorList>
            <person name="Leo P."/>
            <person name="Venkateswaran K."/>
        </authorList>
    </citation>
    <scope>NUCLEOTIDE SEQUENCE</scope>
    <source>
        <strain evidence="1">MNA-CCFEE 5423</strain>
    </source>
</reference>
<gene>
    <name evidence="1" type="ORF">QFC21_002948</name>
</gene>
<accession>A0ACC2VT88</accession>
<organism evidence="1 2">
    <name type="scientific">Naganishia friedmannii</name>
    <dbReference type="NCBI Taxonomy" id="89922"/>
    <lineage>
        <taxon>Eukaryota</taxon>
        <taxon>Fungi</taxon>
        <taxon>Dikarya</taxon>
        <taxon>Basidiomycota</taxon>
        <taxon>Agaricomycotina</taxon>
        <taxon>Tremellomycetes</taxon>
        <taxon>Filobasidiales</taxon>
        <taxon>Filobasidiaceae</taxon>
        <taxon>Naganishia</taxon>
    </lineage>
</organism>
<evidence type="ECO:0000313" key="2">
    <source>
        <dbReference type="Proteomes" id="UP001227268"/>
    </source>
</evidence>